<organism evidence="2 3">
    <name type="scientific">Pholiota conissans</name>
    <dbReference type="NCBI Taxonomy" id="109636"/>
    <lineage>
        <taxon>Eukaryota</taxon>
        <taxon>Fungi</taxon>
        <taxon>Dikarya</taxon>
        <taxon>Basidiomycota</taxon>
        <taxon>Agaricomycotina</taxon>
        <taxon>Agaricomycetes</taxon>
        <taxon>Agaricomycetidae</taxon>
        <taxon>Agaricales</taxon>
        <taxon>Agaricineae</taxon>
        <taxon>Strophariaceae</taxon>
        <taxon>Pholiota</taxon>
    </lineage>
</organism>
<dbReference type="AlphaFoldDB" id="A0A9P5ZBW9"/>
<dbReference type="OrthoDB" id="497927at2759"/>
<reference evidence="2" key="1">
    <citation type="submission" date="2020-11" db="EMBL/GenBank/DDBJ databases">
        <authorList>
            <consortium name="DOE Joint Genome Institute"/>
            <person name="Ahrendt S."/>
            <person name="Riley R."/>
            <person name="Andreopoulos W."/>
            <person name="Labutti K."/>
            <person name="Pangilinan J."/>
            <person name="Ruiz-Duenas F.J."/>
            <person name="Barrasa J.M."/>
            <person name="Sanchez-Garcia M."/>
            <person name="Camarero S."/>
            <person name="Miyauchi S."/>
            <person name="Serrano A."/>
            <person name="Linde D."/>
            <person name="Babiker R."/>
            <person name="Drula E."/>
            <person name="Ayuso-Fernandez I."/>
            <person name="Pacheco R."/>
            <person name="Padilla G."/>
            <person name="Ferreira P."/>
            <person name="Barriuso J."/>
            <person name="Kellner H."/>
            <person name="Castanera R."/>
            <person name="Alfaro M."/>
            <person name="Ramirez L."/>
            <person name="Pisabarro A.G."/>
            <person name="Kuo A."/>
            <person name="Tritt A."/>
            <person name="Lipzen A."/>
            <person name="He G."/>
            <person name="Yan M."/>
            <person name="Ng V."/>
            <person name="Cullen D."/>
            <person name="Martin F."/>
            <person name="Rosso M.-N."/>
            <person name="Henrissat B."/>
            <person name="Hibbett D."/>
            <person name="Martinez A.T."/>
            <person name="Grigoriev I.V."/>
        </authorList>
    </citation>
    <scope>NUCLEOTIDE SEQUENCE</scope>
    <source>
        <strain evidence="2">CIRM-BRFM 674</strain>
    </source>
</reference>
<feature type="domain" description="Carbohydrate kinase PfkB" evidence="1">
    <location>
        <begin position="163"/>
        <end position="297"/>
    </location>
</feature>
<sequence>MSSTKAFVTLGMFIIDDFSFKDADGNPTERTIGGGGTYASIGARIWLPPTEIGMIVDRGYDFPTDIQQNLLNYGDEMWLFRDNPLRTTTRALNSYCGELRGFEYTTPRIRITPKDLEGTPLAKAKILHFICSPNRASAIMAEVEEGWNPITVYEPIPDRCIPEELPALQKVLPLIYILSPNAEEALSLLSVPLPPTKETIEKAADEFLVFGVGPQNSGWVVIRSGGMGAYIKSQGTQGKWVDAFWTSEATEKIVDVTGAGNSFLGGFVAGMVLCDGDIYAATLHATVSASFVIEQEGLPAFDKGSPAAWNGDSPLRRLEELKKRHEIRN</sequence>
<dbReference type="Proteomes" id="UP000807469">
    <property type="component" value="Unassembled WGS sequence"/>
</dbReference>
<keyword evidence="3" id="KW-1185">Reference proteome</keyword>
<dbReference type="InterPro" id="IPR011611">
    <property type="entry name" value="PfkB_dom"/>
</dbReference>
<evidence type="ECO:0000313" key="3">
    <source>
        <dbReference type="Proteomes" id="UP000807469"/>
    </source>
</evidence>
<proteinExistence type="predicted"/>
<dbReference type="SUPFAM" id="SSF53613">
    <property type="entry name" value="Ribokinase-like"/>
    <property type="match status" value="1"/>
</dbReference>
<name>A0A9P5ZBW9_9AGAR</name>
<evidence type="ECO:0000259" key="1">
    <source>
        <dbReference type="Pfam" id="PF00294"/>
    </source>
</evidence>
<dbReference type="Gene3D" id="3.40.1190.20">
    <property type="match status" value="1"/>
</dbReference>
<dbReference type="PANTHER" id="PTHR47098">
    <property type="entry name" value="PROTEIN MAK32"/>
    <property type="match status" value="1"/>
</dbReference>
<dbReference type="Pfam" id="PF00294">
    <property type="entry name" value="PfkB"/>
    <property type="match status" value="1"/>
</dbReference>
<evidence type="ECO:0000313" key="2">
    <source>
        <dbReference type="EMBL" id="KAF9485382.1"/>
    </source>
</evidence>
<dbReference type="InterPro" id="IPR029056">
    <property type="entry name" value="Ribokinase-like"/>
</dbReference>
<dbReference type="EMBL" id="MU155136">
    <property type="protein sequence ID" value="KAF9485382.1"/>
    <property type="molecule type" value="Genomic_DNA"/>
</dbReference>
<protein>
    <submittedName>
        <fullName evidence="2">Ribokinase-like protein</fullName>
    </submittedName>
</protein>
<gene>
    <name evidence="2" type="ORF">BDN70DRAFT_980559</name>
</gene>
<dbReference type="PANTHER" id="PTHR47098:SF2">
    <property type="entry name" value="PROTEIN MAK32"/>
    <property type="match status" value="1"/>
</dbReference>
<comment type="caution">
    <text evidence="2">The sequence shown here is derived from an EMBL/GenBank/DDBJ whole genome shotgun (WGS) entry which is preliminary data.</text>
</comment>
<accession>A0A9P5ZBW9</accession>